<dbReference type="EMBL" id="QNVV01000006">
    <property type="protein sequence ID" value="REC48071.1"/>
    <property type="molecule type" value="Genomic_DNA"/>
</dbReference>
<evidence type="ECO:0008006" key="3">
    <source>
        <dbReference type="Google" id="ProtNLM"/>
    </source>
</evidence>
<dbReference type="Proteomes" id="UP000256257">
    <property type="component" value="Unassembled WGS sequence"/>
</dbReference>
<organism evidence="1 2">
    <name type="scientific">Chryseobacterium pennipullorum</name>
    <dbReference type="NCBI Taxonomy" id="2258963"/>
    <lineage>
        <taxon>Bacteria</taxon>
        <taxon>Pseudomonadati</taxon>
        <taxon>Bacteroidota</taxon>
        <taxon>Flavobacteriia</taxon>
        <taxon>Flavobacteriales</taxon>
        <taxon>Weeksellaceae</taxon>
        <taxon>Chryseobacterium group</taxon>
        <taxon>Chryseobacterium</taxon>
    </lineage>
</organism>
<reference evidence="1 2" key="1">
    <citation type="submission" date="2018-06" db="EMBL/GenBank/DDBJ databases">
        <title>Novel Chryseobacterium species.</title>
        <authorList>
            <person name="Newman J."/>
            <person name="Hugo C."/>
            <person name="Oosthuizen L."/>
            <person name="Charimba G."/>
        </authorList>
    </citation>
    <scope>NUCLEOTIDE SEQUENCE [LARGE SCALE GENOMIC DNA]</scope>
    <source>
        <strain evidence="1 2">7_F195</strain>
    </source>
</reference>
<gene>
    <name evidence="1" type="ORF">DRF67_09290</name>
</gene>
<accession>A0A3D9B348</accession>
<keyword evidence="2" id="KW-1185">Reference proteome</keyword>
<comment type="caution">
    <text evidence="1">The sequence shown here is derived from an EMBL/GenBank/DDBJ whole genome shotgun (WGS) entry which is preliminary data.</text>
</comment>
<sequence>MRTFIFLLLSGTAHLFSQNLLSPKNIKIDPNLIQNEVSESIWYLERDGKKLEFGRVITELRKLNSTDLLIKTNVKMKPQRDVKYVDSSVVKMANFQPVYHSSFNPQRAMELKFGKTHVTGYHSDRNGGKKENINIAASNYFDSSIYPILIRLLPLKEDYTAEISIFDYNPNTAKKGIMKAYILDTKKSEYKGKPVWIVKTTDDISDQSSSVTYYIDPQTRKIVKQDMDIQGSKMSMEPMF</sequence>
<dbReference type="OrthoDB" id="756873at2"/>
<dbReference type="Pfam" id="PF11306">
    <property type="entry name" value="DUF3108"/>
    <property type="match status" value="1"/>
</dbReference>
<evidence type="ECO:0000313" key="1">
    <source>
        <dbReference type="EMBL" id="REC48071.1"/>
    </source>
</evidence>
<evidence type="ECO:0000313" key="2">
    <source>
        <dbReference type="Proteomes" id="UP000256257"/>
    </source>
</evidence>
<proteinExistence type="predicted"/>
<dbReference type="AlphaFoldDB" id="A0A3D9B348"/>
<name>A0A3D9B348_9FLAO</name>
<dbReference type="RefSeq" id="WP_115928017.1">
    <property type="nucleotide sequence ID" value="NZ_QNVV01000006.1"/>
</dbReference>
<dbReference type="InterPro" id="IPR021457">
    <property type="entry name" value="DUF3108"/>
</dbReference>
<protein>
    <recommendedName>
        <fullName evidence="3">Outer membrane lipoprotein-sorting protein</fullName>
    </recommendedName>
</protein>